<evidence type="ECO:0000256" key="1">
    <source>
        <dbReference type="SAM" id="Phobius"/>
    </source>
</evidence>
<feature type="transmembrane region" description="Helical" evidence="1">
    <location>
        <begin position="110"/>
        <end position="129"/>
    </location>
</feature>
<keyword evidence="1" id="KW-0472">Membrane</keyword>
<comment type="caution">
    <text evidence="2">The sequence shown here is derived from an EMBL/GenBank/DDBJ whole genome shotgun (WGS) entry which is preliminary data.</text>
</comment>
<dbReference type="EMBL" id="LCQK01000006">
    <property type="protein sequence ID" value="KKW14608.1"/>
    <property type="molecule type" value="Genomic_DNA"/>
</dbReference>
<protein>
    <recommendedName>
        <fullName evidence="4">DedA family protein</fullName>
    </recommendedName>
</protein>
<name>A0A0G1W7E7_9BACT</name>
<feature type="transmembrane region" description="Helical" evidence="1">
    <location>
        <begin position="50"/>
        <end position="70"/>
    </location>
</feature>
<keyword evidence="1" id="KW-0812">Transmembrane</keyword>
<dbReference type="Proteomes" id="UP000034224">
    <property type="component" value="Unassembled WGS sequence"/>
</dbReference>
<gene>
    <name evidence="2" type="ORF">UY55_C0006G0017</name>
</gene>
<sequence length="210" mass="23643">MTPLLENLGEWILNNYSLRHLILAVGVVVQGEITILIAVYLILRNYLGWGGFLLAIGIGLLVYEAFFYILGRMLQDTERGLRLKEKILRRPMMRVFLHNHADKFLVLSKFIVYVNVGVIMLSGLMNISAARFIRGRLAANVLWAGSMVAGSFLILSGLTLLKLHQIEIAMLVLLVAIFGFKHLVKKIIGKEVRIEEKAETLGEKIGRITE</sequence>
<feature type="transmembrane region" description="Helical" evidence="1">
    <location>
        <begin position="20"/>
        <end position="43"/>
    </location>
</feature>
<evidence type="ECO:0000313" key="2">
    <source>
        <dbReference type="EMBL" id="KKW14608.1"/>
    </source>
</evidence>
<organism evidence="2 3">
    <name type="scientific">Candidatus Jorgensenbacteria bacterium GW2011_GWB1_50_10</name>
    <dbReference type="NCBI Taxonomy" id="1618665"/>
    <lineage>
        <taxon>Bacteria</taxon>
        <taxon>Candidatus Joergenseniibacteriota</taxon>
    </lineage>
</organism>
<proteinExistence type="predicted"/>
<keyword evidence="1" id="KW-1133">Transmembrane helix</keyword>
<accession>A0A0G1W7E7</accession>
<evidence type="ECO:0008006" key="4">
    <source>
        <dbReference type="Google" id="ProtNLM"/>
    </source>
</evidence>
<evidence type="ECO:0000313" key="3">
    <source>
        <dbReference type="Proteomes" id="UP000034224"/>
    </source>
</evidence>
<dbReference type="STRING" id="1618665.UY55_C0006G0017"/>
<feature type="transmembrane region" description="Helical" evidence="1">
    <location>
        <begin position="166"/>
        <end position="184"/>
    </location>
</feature>
<feature type="transmembrane region" description="Helical" evidence="1">
    <location>
        <begin position="141"/>
        <end position="160"/>
    </location>
</feature>
<dbReference type="AlphaFoldDB" id="A0A0G1W7E7"/>
<reference evidence="2 3" key="1">
    <citation type="journal article" date="2015" name="Nature">
        <title>rRNA introns, odd ribosomes, and small enigmatic genomes across a large radiation of phyla.</title>
        <authorList>
            <person name="Brown C.T."/>
            <person name="Hug L.A."/>
            <person name="Thomas B.C."/>
            <person name="Sharon I."/>
            <person name="Castelle C.J."/>
            <person name="Singh A."/>
            <person name="Wilkins M.J."/>
            <person name="Williams K.H."/>
            <person name="Banfield J.F."/>
        </authorList>
    </citation>
    <scope>NUCLEOTIDE SEQUENCE [LARGE SCALE GENOMIC DNA]</scope>
</reference>